<dbReference type="InterPro" id="IPR004378">
    <property type="entry name" value="F420H2_quin_Rdtase"/>
</dbReference>
<dbReference type="GO" id="GO:0070967">
    <property type="term" value="F:coenzyme F420 binding"/>
    <property type="evidence" value="ECO:0007669"/>
    <property type="project" value="TreeGrafter"/>
</dbReference>
<dbReference type="EMBL" id="BONK01000001">
    <property type="protein sequence ID" value="GIG19588.1"/>
    <property type="molecule type" value="Genomic_DNA"/>
</dbReference>
<dbReference type="InterPro" id="IPR012349">
    <property type="entry name" value="Split_barrel_FMN-bd"/>
</dbReference>
<comment type="similarity">
    <text evidence="1">Belongs to the F420H(2)-dependent quinone reductase family.</text>
</comment>
<evidence type="ECO:0000313" key="4">
    <source>
        <dbReference type="Proteomes" id="UP000632740"/>
    </source>
</evidence>
<protein>
    <recommendedName>
        <fullName evidence="5">Nitroreductase family deazaflavin-dependent oxidoreductase</fullName>
    </recommendedName>
</protein>
<name>A0A919P0J8_9CELL</name>
<dbReference type="Gene3D" id="2.30.110.10">
    <property type="entry name" value="Electron Transport, Fmn-binding Protein, Chain A"/>
    <property type="match status" value="1"/>
</dbReference>
<evidence type="ECO:0008006" key="5">
    <source>
        <dbReference type="Google" id="ProtNLM"/>
    </source>
</evidence>
<dbReference type="GO" id="GO:0005886">
    <property type="term" value="C:plasma membrane"/>
    <property type="evidence" value="ECO:0007669"/>
    <property type="project" value="TreeGrafter"/>
</dbReference>
<dbReference type="PANTHER" id="PTHR39428">
    <property type="entry name" value="F420H(2)-DEPENDENT QUINONE REDUCTASE RV1261C"/>
    <property type="match status" value="1"/>
</dbReference>
<gene>
    <name evidence="3" type="ORF">Cch01nite_03120</name>
</gene>
<reference evidence="3" key="1">
    <citation type="submission" date="2021-01" db="EMBL/GenBank/DDBJ databases">
        <title>Whole genome shotgun sequence of Cellulomonas chitinilytica NBRC 110799.</title>
        <authorList>
            <person name="Komaki H."/>
            <person name="Tamura T."/>
        </authorList>
    </citation>
    <scope>NUCLEOTIDE SEQUENCE</scope>
    <source>
        <strain evidence="3">NBRC 110799</strain>
    </source>
</reference>
<keyword evidence="4" id="KW-1185">Reference proteome</keyword>
<dbReference type="AlphaFoldDB" id="A0A919P0J8"/>
<evidence type="ECO:0000313" key="3">
    <source>
        <dbReference type="EMBL" id="GIG19588.1"/>
    </source>
</evidence>
<evidence type="ECO:0000256" key="2">
    <source>
        <dbReference type="ARBA" id="ARBA00049106"/>
    </source>
</evidence>
<comment type="catalytic activity">
    <reaction evidence="2">
        <text>oxidized coenzyme F420-(gamma-L-Glu)(n) + a quinol + H(+) = reduced coenzyme F420-(gamma-L-Glu)(n) + a quinone</text>
        <dbReference type="Rhea" id="RHEA:39663"/>
        <dbReference type="Rhea" id="RHEA-COMP:12939"/>
        <dbReference type="Rhea" id="RHEA-COMP:14378"/>
        <dbReference type="ChEBI" id="CHEBI:15378"/>
        <dbReference type="ChEBI" id="CHEBI:24646"/>
        <dbReference type="ChEBI" id="CHEBI:132124"/>
        <dbReference type="ChEBI" id="CHEBI:133980"/>
        <dbReference type="ChEBI" id="CHEBI:139511"/>
    </reaction>
</comment>
<dbReference type="PANTHER" id="PTHR39428:SF1">
    <property type="entry name" value="F420H(2)-DEPENDENT QUINONE REDUCTASE RV1261C"/>
    <property type="match status" value="1"/>
</dbReference>
<dbReference type="SUPFAM" id="SSF50475">
    <property type="entry name" value="FMN-binding split barrel"/>
    <property type="match status" value="1"/>
</dbReference>
<proteinExistence type="inferred from homology"/>
<dbReference type="GO" id="GO:0016491">
    <property type="term" value="F:oxidoreductase activity"/>
    <property type="evidence" value="ECO:0007669"/>
    <property type="project" value="InterPro"/>
</dbReference>
<dbReference type="NCBIfam" id="TIGR00026">
    <property type="entry name" value="hi_GC_TIGR00026"/>
    <property type="match status" value="1"/>
</dbReference>
<sequence length="160" mass="17760">MGVDITAALRRAGRTRWFARLGRAVSRIDKRIQKATDGRWSVLGRPTLPHLILTTTGRRSGEPRDAALLYARDGERWVVIGSNWGQQHHPAWSGNLLADPHAAVTVGGRRVEVVAHLADDDERARLLGTLRAIWPGYDDYDARTVRELRVFVLTPAVPAG</sequence>
<dbReference type="Proteomes" id="UP000632740">
    <property type="component" value="Unassembled WGS sequence"/>
</dbReference>
<organism evidence="3 4">
    <name type="scientific">Cellulomonas chitinilytica</name>
    <dbReference type="NCBI Taxonomy" id="398759"/>
    <lineage>
        <taxon>Bacteria</taxon>
        <taxon>Bacillati</taxon>
        <taxon>Actinomycetota</taxon>
        <taxon>Actinomycetes</taxon>
        <taxon>Micrococcales</taxon>
        <taxon>Cellulomonadaceae</taxon>
        <taxon>Cellulomonas</taxon>
    </lineage>
</organism>
<accession>A0A919P0J8</accession>
<dbReference type="Pfam" id="PF04075">
    <property type="entry name" value="F420H2_quin_red"/>
    <property type="match status" value="1"/>
</dbReference>
<evidence type="ECO:0000256" key="1">
    <source>
        <dbReference type="ARBA" id="ARBA00008710"/>
    </source>
</evidence>
<comment type="caution">
    <text evidence="3">The sequence shown here is derived from an EMBL/GenBank/DDBJ whole genome shotgun (WGS) entry which is preliminary data.</text>
</comment>